<organism evidence="2 3">
    <name type="scientific">Gimesia aquarii</name>
    <dbReference type="NCBI Taxonomy" id="2527964"/>
    <lineage>
        <taxon>Bacteria</taxon>
        <taxon>Pseudomonadati</taxon>
        <taxon>Planctomycetota</taxon>
        <taxon>Planctomycetia</taxon>
        <taxon>Planctomycetales</taxon>
        <taxon>Planctomycetaceae</taxon>
        <taxon>Gimesia</taxon>
    </lineage>
</organism>
<feature type="transmembrane region" description="Helical" evidence="1">
    <location>
        <begin position="16"/>
        <end position="37"/>
    </location>
</feature>
<keyword evidence="1" id="KW-0812">Transmembrane</keyword>
<feature type="transmembrane region" description="Helical" evidence="1">
    <location>
        <begin position="203"/>
        <end position="221"/>
    </location>
</feature>
<reference evidence="2 3" key="1">
    <citation type="submission" date="2019-03" db="EMBL/GenBank/DDBJ databases">
        <title>Deep-cultivation of Planctomycetes and their phenomic and genomic characterization uncovers novel biology.</title>
        <authorList>
            <person name="Wiegand S."/>
            <person name="Jogler M."/>
            <person name="Boedeker C."/>
            <person name="Pinto D."/>
            <person name="Vollmers J."/>
            <person name="Rivas-Marin E."/>
            <person name="Kohn T."/>
            <person name="Peeters S.H."/>
            <person name="Heuer A."/>
            <person name="Rast P."/>
            <person name="Oberbeckmann S."/>
            <person name="Bunk B."/>
            <person name="Jeske O."/>
            <person name="Meyerdierks A."/>
            <person name="Storesund J.E."/>
            <person name="Kallscheuer N."/>
            <person name="Luecker S."/>
            <person name="Lage O.M."/>
            <person name="Pohl T."/>
            <person name="Merkel B.J."/>
            <person name="Hornburger P."/>
            <person name="Mueller R.-W."/>
            <person name="Bruemmer F."/>
            <person name="Labrenz M."/>
            <person name="Spormann A.M."/>
            <person name="Op den Camp H."/>
            <person name="Overmann J."/>
            <person name="Amann R."/>
            <person name="Jetten M.S.M."/>
            <person name="Mascher T."/>
            <person name="Medema M.H."/>
            <person name="Devos D.P."/>
            <person name="Kaster A.-K."/>
            <person name="Ovreas L."/>
            <person name="Rohde M."/>
            <person name="Galperin M.Y."/>
            <person name="Jogler C."/>
        </authorList>
    </citation>
    <scope>NUCLEOTIDE SEQUENCE [LARGE SCALE GENOMIC DNA]</scope>
    <source>
        <strain evidence="2 3">V144</strain>
    </source>
</reference>
<proteinExistence type="predicted"/>
<dbReference type="InterPro" id="IPR011990">
    <property type="entry name" value="TPR-like_helical_dom_sf"/>
</dbReference>
<dbReference type="AlphaFoldDB" id="A0A517VW67"/>
<sequence>MTEQDLSTIDWRLRRFLLLVMTVSFVLTPLSAPEIWWQLSRGRVVISDLSPPGPILTAGNNPAEADWLGGLPFYLAYQVAGFSGLMILKIAAVGLLLYSLLNRYETQLNWRAFFVVTLTLMAANPAWQPTPRLLDCWFLFLTWIMTERWCQEPHWKKKLPVLVLLILWANISPLSLLGIPVVLFVPWLKGVRTESTSIRKQTCLMLLATCLALMVTPRGWFTPFDSFVQLFPGLFYDRVLLSLTIWQPTFQQGATIEVLAFGILTAWMALLLILHSANWLDTVAFLAFAIPGWTNYDCLPPCVIGVSLLVCQCMLTHDVPVQVQKWKLLISPAMGRLLLIIGVFLISWKSASGTLSGHPQRLGWGIDPELDITLLNQTIGPIDYRGTGHCMGIASTGMLCWIKSDRKIQPVRTLRQALLQGLLFEEISLNQELSNGWVFQHPRSDNSWGGWWVRLKKRNCQLLLVPNGDAKTIRALIDSRWQPMSVDASVIPFGWSGELLSSPKIVALLPAKEFLNRQAWTYSLPEASGTPDCFDLWGAFTGLPNPRPSLLQAKTFRAMKLYTAALRVLHPLLQHYHTPAVIQEFHLCQKELGYQEKLETGSASHLRSLAYHTSKSVCVRPLDFSGLVIKEPVEPRKVPDTFQNAIQDYARGDWEAAIKKLSTDDSETLYAKAQILLESGDPQSAALLLQKLIQQHPDNRLAVPSQIMLKSIQ</sequence>
<feature type="transmembrane region" description="Helical" evidence="1">
    <location>
        <begin position="258"/>
        <end position="278"/>
    </location>
</feature>
<dbReference type="Proteomes" id="UP000318704">
    <property type="component" value="Chromosome"/>
</dbReference>
<dbReference type="Gene3D" id="1.25.40.10">
    <property type="entry name" value="Tetratricopeptide repeat domain"/>
    <property type="match status" value="1"/>
</dbReference>
<feature type="transmembrane region" description="Helical" evidence="1">
    <location>
        <begin position="75"/>
        <end position="101"/>
    </location>
</feature>
<evidence type="ECO:0008006" key="4">
    <source>
        <dbReference type="Google" id="ProtNLM"/>
    </source>
</evidence>
<feature type="transmembrane region" description="Helical" evidence="1">
    <location>
        <begin position="328"/>
        <end position="348"/>
    </location>
</feature>
<feature type="transmembrane region" description="Helical" evidence="1">
    <location>
        <begin position="161"/>
        <end position="183"/>
    </location>
</feature>
<name>A0A517VW67_9PLAN</name>
<keyword evidence="1" id="KW-0472">Membrane</keyword>
<keyword evidence="1" id="KW-1133">Transmembrane helix</keyword>
<evidence type="ECO:0000256" key="1">
    <source>
        <dbReference type="SAM" id="Phobius"/>
    </source>
</evidence>
<gene>
    <name evidence="2" type="ORF">V144x_27170</name>
</gene>
<dbReference type="RefSeq" id="WP_144985614.1">
    <property type="nucleotide sequence ID" value="NZ_CP037920.1"/>
</dbReference>
<protein>
    <recommendedName>
        <fullName evidence="4">Tetratricopeptide repeat protein</fullName>
    </recommendedName>
</protein>
<dbReference type="KEGG" id="gaw:V144x_27170"/>
<accession>A0A517VW67</accession>
<evidence type="ECO:0000313" key="2">
    <source>
        <dbReference type="EMBL" id="QDT97245.1"/>
    </source>
</evidence>
<dbReference type="SUPFAM" id="SSF48452">
    <property type="entry name" value="TPR-like"/>
    <property type="match status" value="1"/>
</dbReference>
<dbReference type="EMBL" id="CP037920">
    <property type="protein sequence ID" value="QDT97245.1"/>
    <property type="molecule type" value="Genomic_DNA"/>
</dbReference>
<evidence type="ECO:0000313" key="3">
    <source>
        <dbReference type="Proteomes" id="UP000318704"/>
    </source>
</evidence>
<feature type="transmembrane region" description="Helical" evidence="1">
    <location>
        <begin position="108"/>
        <end position="127"/>
    </location>
</feature>